<dbReference type="Proteomes" id="UP000179734">
    <property type="component" value="Unassembled WGS sequence"/>
</dbReference>
<sequence>MADRTHVVPANLTEAAAQHQQTAEYLRTVPSTHAAIEESLESLGPIFGGLRQAGIELLEQRRRCYQRQADAHAETAANLLKSVRLWQQQQDDAGDRFDGVVDDRQ</sequence>
<dbReference type="EMBL" id="PPEA01000008">
    <property type="protein sequence ID" value="PQM49724.1"/>
    <property type="molecule type" value="Genomic_DNA"/>
</dbReference>
<dbReference type="AlphaFoldDB" id="A0A1S1MPR0"/>
<evidence type="ECO:0000313" key="4">
    <source>
        <dbReference type="Proteomes" id="UP000238296"/>
    </source>
</evidence>
<dbReference type="InterPro" id="IPR022536">
    <property type="entry name" value="EspC"/>
</dbReference>
<gene>
    <name evidence="1" type="ORF">BKN37_26205</name>
    <name evidence="2" type="ORF">C1Y40_00045</name>
</gene>
<evidence type="ECO:0000313" key="3">
    <source>
        <dbReference type="Proteomes" id="UP000179734"/>
    </source>
</evidence>
<keyword evidence="3" id="KW-1185">Reference proteome</keyword>
<dbReference type="Proteomes" id="UP000238296">
    <property type="component" value="Unassembled WGS sequence"/>
</dbReference>
<reference evidence="2" key="3">
    <citation type="submission" date="2018-01" db="EMBL/GenBank/DDBJ databases">
        <authorList>
            <person name="Gaut B.S."/>
            <person name="Morton B.R."/>
            <person name="Clegg M.T."/>
            <person name="Duvall M.R."/>
        </authorList>
    </citation>
    <scope>NUCLEOTIDE SEQUENCE</scope>
    <source>
        <strain evidence="2">ATCC BAA-2683</strain>
    </source>
</reference>
<evidence type="ECO:0008006" key="5">
    <source>
        <dbReference type="Google" id="ProtNLM"/>
    </source>
</evidence>
<evidence type="ECO:0000313" key="1">
    <source>
        <dbReference type="EMBL" id="OHU86473.1"/>
    </source>
</evidence>
<dbReference type="GO" id="GO:0009306">
    <property type="term" value="P:protein secretion"/>
    <property type="evidence" value="ECO:0007669"/>
    <property type="project" value="InterPro"/>
</dbReference>
<proteinExistence type="predicted"/>
<dbReference type="RefSeq" id="WP_071030130.1">
    <property type="nucleotide sequence ID" value="NZ_MLQM01000274.1"/>
</dbReference>
<reference evidence="1 3" key="1">
    <citation type="submission" date="2016-10" db="EMBL/GenBank/DDBJ databases">
        <title>Genome sequence of Mycobacterium talmonii.</title>
        <authorList>
            <person name="Greninger A.L."/>
            <person name="Elliott B."/>
            <person name="Vasireddy S."/>
            <person name="Vasireddy R."/>
        </authorList>
    </citation>
    <scope>NUCLEOTIDE SEQUENCE [LARGE SCALE GENOMIC DNA]</scope>
    <source>
        <strain evidence="1">MO-5499</strain>
        <strain evidence="3">NE-TNMC-100812</strain>
    </source>
</reference>
<organism evidence="1 3">
    <name type="scientific">Mycobacterium talmoniae</name>
    <dbReference type="NCBI Taxonomy" id="1858794"/>
    <lineage>
        <taxon>Bacteria</taxon>
        <taxon>Bacillati</taxon>
        <taxon>Actinomycetota</taxon>
        <taxon>Actinomycetes</taxon>
        <taxon>Mycobacteriales</taxon>
        <taxon>Mycobacteriaceae</taxon>
        <taxon>Mycobacterium</taxon>
    </lineage>
</organism>
<comment type="caution">
    <text evidence="1">The sequence shown here is derived from an EMBL/GenBank/DDBJ whole genome shotgun (WGS) entry which is preliminary data.</text>
</comment>
<accession>A0A1S1MPR0</accession>
<name>A0A1S1MPR0_9MYCO</name>
<protein>
    <recommendedName>
        <fullName evidence="5">ESX-1 secretion-associated protein</fullName>
    </recommendedName>
</protein>
<evidence type="ECO:0000313" key="2">
    <source>
        <dbReference type="EMBL" id="PQM49724.1"/>
    </source>
</evidence>
<dbReference type="EMBL" id="MLQM01000274">
    <property type="protein sequence ID" value="OHU86473.1"/>
    <property type="molecule type" value="Genomic_DNA"/>
</dbReference>
<reference evidence="2 4" key="2">
    <citation type="journal article" date="2017" name="Int. J. Syst. Evol. Microbiol.">
        <title>Mycobacterium talmoniae sp. nov., a slowly growing mycobacterium isolated from human respiratory samples.</title>
        <authorList>
            <person name="Davidson R.M."/>
            <person name="DeGroote M.A."/>
            <person name="Marola J.L."/>
            <person name="Buss S."/>
            <person name="Jones V."/>
            <person name="McNeil M.R."/>
            <person name="Freifeld A.G."/>
            <person name="Elaine Epperson L."/>
            <person name="Hasan N.A."/>
            <person name="Jackson M."/>
            <person name="Iwen P.C."/>
            <person name="Salfinger M."/>
            <person name="Strong M."/>
        </authorList>
    </citation>
    <scope>NUCLEOTIDE SEQUENCE [LARGE SCALE GENOMIC DNA]</scope>
    <source>
        <strain evidence="2 4">ATCC BAA-2683</strain>
    </source>
</reference>
<dbReference type="Pfam" id="PF10824">
    <property type="entry name" value="T7SS_ESX_EspC"/>
    <property type="match status" value="1"/>
</dbReference>